<evidence type="ECO:0000313" key="1">
    <source>
        <dbReference type="EMBL" id="AIM28090.1"/>
    </source>
</evidence>
<organism evidence="1 2">
    <name type="scientific">Metallosphaera sedula</name>
    <dbReference type="NCBI Taxonomy" id="43687"/>
    <lineage>
        <taxon>Archaea</taxon>
        <taxon>Thermoproteota</taxon>
        <taxon>Thermoprotei</taxon>
        <taxon>Sulfolobales</taxon>
        <taxon>Sulfolobaceae</taxon>
        <taxon>Metallosphaera</taxon>
    </lineage>
</organism>
<dbReference type="OMA" id="VMNPECA"/>
<name>A0A088E9Z5_9CREN</name>
<sequence>MKEQKIGVHETSVRLAKLSNLVNKAEEIYEENDITCTTDLEELFSEIPLEGVRSGKGPYPYTVLYREIFLTHLNFLKEVFMDYSKRTMGNGVEFISFTLDTGEYVIFEGEENRVSLPMPHGITSAHTHPGICLFSHPDLETADNLFIKGYFSIGVMNPECALIVYRNGPYTIEDRDALISLANKVKKAKRLEDLTTAYNSFRAPNLVMSLNRF</sequence>
<gene>
    <name evidence="1" type="ORF">HA72_1967</name>
</gene>
<dbReference type="GeneID" id="91756499"/>
<evidence type="ECO:0000313" key="2">
    <source>
        <dbReference type="Proteomes" id="UP000029084"/>
    </source>
</evidence>
<accession>A0A088E9Z5</accession>
<dbReference type="EMBL" id="CP008822">
    <property type="protein sequence ID" value="AIM28090.1"/>
    <property type="molecule type" value="Genomic_DNA"/>
</dbReference>
<dbReference type="OrthoDB" id="36775at2157"/>
<protein>
    <submittedName>
        <fullName evidence="1">Uncharacterized protein</fullName>
    </submittedName>
</protein>
<dbReference type="Proteomes" id="UP000029084">
    <property type="component" value="Chromosome"/>
</dbReference>
<dbReference type="AlphaFoldDB" id="A0A088E9Z5"/>
<dbReference type="RefSeq" id="WP_012021894.1">
    <property type="nucleotide sequence ID" value="NZ_CP008822.1"/>
</dbReference>
<reference evidence="1 2" key="1">
    <citation type="journal article" date="2014" name="J. Bacteriol.">
        <title>Role of an Archaeal PitA Transporter in the Copper and Arsenic Resistance of Metallosphaera sedula, an Extreme Thermoacidophile.</title>
        <authorList>
            <person name="McCarthy S."/>
            <person name="Ai C."/>
            <person name="Wheaton G."/>
            <person name="Tevatia R."/>
            <person name="Eckrich V."/>
            <person name="Kelly R."/>
            <person name="Blum P."/>
        </authorList>
    </citation>
    <scope>NUCLEOTIDE SEQUENCE [LARGE SCALE GENOMIC DNA]</scope>
    <source>
        <strain evidence="1 2">CuR1</strain>
    </source>
</reference>
<proteinExistence type="predicted"/>